<feature type="chain" id="PRO_5029501922" description="Alpha-L-rhamnosidase six-hairpin glycosidase domain-containing protein" evidence="1">
    <location>
        <begin position="26"/>
        <end position="770"/>
    </location>
</feature>
<feature type="signal peptide" evidence="1">
    <location>
        <begin position="1"/>
        <end position="25"/>
    </location>
</feature>
<protein>
    <recommendedName>
        <fullName evidence="4">Alpha-L-rhamnosidase six-hairpin glycosidase domain-containing protein</fullName>
    </recommendedName>
</protein>
<reference evidence="2 3" key="1">
    <citation type="submission" date="2019-11" db="EMBL/GenBank/DDBJ databases">
        <authorList>
            <person name="Cheng Q."/>
            <person name="Yang Z."/>
        </authorList>
    </citation>
    <scope>NUCLEOTIDE SEQUENCE [LARGE SCALE GENOMIC DNA]</scope>
    <source>
        <strain evidence="2 3">HX-22-1</strain>
    </source>
</reference>
<comment type="caution">
    <text evidence="2">The sequence shown here is derived from an EMBL/GenBank/DDBJ whole genome shotgun (WGS) entry which is preliminary data.</text>
</comment>
<name>A0A7K0FQ86_9SPHI</name>
<keyword evidence="1" id="KW-0732">Signal</keyword>
<accession>A0A7K0FQ86</accession>
<sequence>MIRTKLKFTFALWLICLQPAITAIAQHVNSFEGFLVKNKISLQARINQYNPQRYNLLIHQQQFSVKEGVSVQQVKSSKWEIKASFKAVEDDKSAQEYILTFKCIEGALTDASLSATIAINHWDAKNYVLLPAAAYNGNKYTSRKLRYSPKLYDVKDIGPNIPIIINDVPTLNEADGVSRIQERSGSLSTPAVGYVAHQQHKGLWMLTHQGNQLGDYGIDVEESRDRTKAYITITSPVVREQFLYKICDSRVPSWDEPKNFKKGDEISISFKLYDFEAQQPQDLFDKLTSIRKSYIQDTQQKDVLPFSACFTTLEEKFNRYNFVPEHGYYSVGLRENYLQDWQIGWTGGMISTYPLLVKGNAQTKANVIRNFDWLFANGISPSGFYWDAGEKGTIWYGGDIRNPQSKNWHLIRKSGDAVWYILKQFSQMEKMGITVKEEWKAKNRLVCNAFVNLWNQNRQLGQFIDSQTGKISVGGSSSGAIVPAALALASVYYQEPKYLKVAQEIGDYLNENFTKKGISCGGPGDALQSFDSESSYALVESYTALYEYSKDKKWLQIAQNAANQFASWVVSYNYQFPDTSAYHKLNIKTTGSVYANIQNKHTAPNICTYSGLALLKLYQYTQKPFYLDLLKDIAHGNTQYLAHPQNPIPQTPNGFMSERVNMTDWEGKGSIGYVLPLTTWAETSLMLTAIEIPGVYIEPQKEVFTAFDNIQVKKLKSNQKQLVLRFSNTTKLEADVNIVSAIAAKQGSKEQQQLISLAPGACKDLIFKKK</sequence>
<evidence type="ECO:0000313" key="3">
    <source>
        <dbReference type="Proteomes" id="UP000462931"/>
    </source>
</evidence>
<evidence type="ECO:0000256" key="1">
    <source>
        <dbReference type="SAM" id="SignalP"/>
    </source>
</evidence>
<dbReference type="Proteomes" id="UP000462931">
    <property type="component" value="Unassembled WGS sequence"/>
</dbReference>
<evidence type="ECO:0008006" key="4">
    <source>
        <dbReference type="Google" id="ProtNLM"/>
    </source>
</evidence>
<evidence type="ECO:0000313" key="2">
    <source>
        <dbReference type="EMBL" id="MRX48129.1"/>
    </source>
</evidence>
<keyword evidence="3" id="KW-1185">Reference proteome</keyword>
<proteinExistence type="predicted"/>
<organism evidence="2 3">
    <name type="scientific">Pedobacter puniceum</name>
    <dbReference type="NCBI Taxonomy" id="2666136"/>
    <lineage>
        <taxon>Bacteria</taxon>
        <taxon>Pseudomonadati</taxon>
        <taxon>Bacteroidota</taxon>
        <taxon>Sphingobacteriia</taxon>
        <taxon>Sphingobacteriales</taxon>
        <taxon>Sphingobacteriaceae</taxon>
        <taxon>Pedobacter</taxon>
    </lineage>
</organism>
<dbReference type="InterPro" id="IPR008928">
    <property type="entry name" value="6-hairpin_glycosidase_sf"/>
</dbReference>
<gene>
    <name evidence="2" type="ORF">GJJ64_13100</name>
</gene>
<dbReference type="SUPFAM" id="SSF48208">
    <property type="entry name" value="Six-hairpin glycosidases"/>
    <property type="match status" value="1"/>
</dbReference>
<dbReference type="GO" id="GO:0005975">
    <property type="term" value="P:carbohydrate metabolic process"/>
    <property type="evidence" value="ECO:0007669"/>
    <property type="project" value="InterPro"/>
</dbReference>
<dbReference type="EMBL" id="WKJI01000003">
    <property type="protein sequence ID" value="MRX48129.1"/>
    <property type="molecule type" value="Genomic_DNA"/>
</dbReference>
<dbReference type="AlphaFoldDB" id="A0A7K0FQ86"/>
<dbReference type="RefSeq" id="WP_154288223.1">
    <property type="nucleotide sequence ID" value="NZ_WKJI01000003.1"/>
</dbReference>